<organism evidence="2 3">
    <name type="scientific">Tothia fuscella</name>
    <dbReference type="NCBI Taxonomy" id="1048955"/>
    <lineage>
        <taxon>Eukaryota</taxon>
        <taxon>Fungi</taxon>
        <taxon>Dikarya</taxon>
        <taxon>Ascomycota</taxon>
        <taxon>Pezizomycotina</taxon>
        <taxon>Dothideomycetes</taxon>
        <taxon>Pleosporomycetidae</taxon>
        <taxon>Venturiales</taxon>
        <taxon>Cylindrosympodiaceae</taxon>
        <taxon>Tothia</taxon>
    </lineage>
</organism>
<comment type="caution">
    <text evidence="2">The sequence shown here is derived from an EMBL/GenBank/DDBJ whole genome shotgun (WGS) entry which is preliminary data.</text>
</comment>
<accession>A0A9P4U002</accession>
<sequence length="246" mass="28107">QLGYRYIWIDALRIIQNNKADVEREILQMPYIYKNAELTICASTAKSCSDGFLQVRPEYSEFHMPLILRNGSQGIIYFDSYQFASPPLGEILATRAWAFQERLLSPRLLQYGWRATRWTCACDNGYGGQNGLSLNNAKYNHFLHVSPFGLRLFPRSREELFDGWATLVAKYSNLILSRQEDRLAAIGGLAQELQRITGVRYLAGLWDYEKLPSLLQWNAISTHKLSSRPRPSQAPTWSWAGVNGPV</sequence>
<dbReference type="InterPro" id="IPR010730">
    <property type="entry name" value="HET"/>
</dbReference>
<protein>
    <submittedName>
        <fullName evidence="2">HET-domain-containing protein</fullName>
    </submittedName>
</protein>
<feature type="non-terminal residue" evidence="2">
    <location>
        <position position="1"/>
    </location>
</feature>
<evidence type="ECO:0000313" key="2">
    <source>
        <dbReference type="EMBL" id="KAF2431946.1"/>
    </source>
</evidence>
<dbReference type="PANTHER" id="PTHR33112:SF16">
    <property type="entry name" value="HETEROKARYON INCOMPATIBILITY DOMAIN-CONTAINING PROTEIN"/>
    <property type="match status" value="1"/>
</dbReference>
<evidence type="ECO:0000259" key="1">
    <source>
        <dbReference type="Pfam" id="PF06985"/>
    </source>
</evidence>
<feature type="domain" description="Heterokaryon incompatibility" evidence="1">
    <location>
        <begin position="2"/>
        <end position="101"/>
    </location>
</feature>
<reference evidence="2" key="1">
    <citation type="journal article" date="2020" name="Stud. Mycol.">
        <title>101 Dothideomycetes genomes: a test case for predicting lifestyles and emergence of pathogens.</title>
        <authorList>
            <person name="Haridas S."/>
            <person name="Albert R."/>
            <person name="Binder M."/>
            <person name="Bloem J."/>
            <person name="Labutti K."/>
            <person name="Salamov A."/>
            <person name="Andreopoulos B."/>
            <person name="Baker S."/>
            <person name="Barry K."/>
            <person name="Bills G."/>
            <person name="Bluhm B."/>
            <person name="Cannon C."/>
            <person name="Castanera R."/>
            <person name="Culley D."/>
            <person name="Daum C."/>
            <person name="Ezra D."/>
            <person name="Gonzalez J."/>
            <person name="Henrissat B."/>
            <person name="Kuo A."/>
            <person name="Liang C."/>
            <person name="Lipzen A."/>
            <person name="Lutzoni F."/>
            <person name="Magnuson J."/>
            <person name="Mondo S."/>
            <person name="Nolan M."/>
            <person name="Ohm R."/>
            <person name="Pangilinan J."/>
            <person name="Park H.-J."/>
            <person name="Ramirez L."/>
            <person name="Alfaro M."/>
            <person name="Sun H."/>
            <person name="Tritt A."/>
            <person name="Yoshinaga Y."/>
            <person name="Zwiers L.-H."/>
            <person name="Turgeon B."/>
            <person name="Goodwin S."/>
            <person name="Spatafora J."/>
            <person name="Crous P."/>
            <person name="Grigoriev I."/>
        </authorList>
    </citation>
    <scope>NUCLEOTIDE SEQUENCE</scope>
    <source>
        <strain evidence="2">CBS 130266</strain>
    </source>
</reference>
<dbReference type="OrthoDB" id="5125733at2759"/>
<gene>
    <name evidence="2" type="ORF">EJ08DRAFT_565242</name>
</gene>
<evidence type="ECO:0000313" key="3">
    <source>
        <dbReference type="Proteomes" id="UP000800235"/>
    </source>
</evidence>
<keyword evidence="3" id="KW-1185">Reference proteome</keyword>
<name>A0A9P4U002_9PEZI</name>
<proteinExistence type="predicted"/>
<dbReference type="AlphaFoldDB" id="A0A9P4U002"/>
<dbReference type="Pfam" id="PF06985">
    <property type="entry name" value="HET"/>
    <property type="match status" value="1"/>
</dbReference>
<dbReference type="EMBL" id="MU007029">
    <property type="protein sequence ID" value="KAF2431946.1"/>
    <property type="molecule type" value="Genomic_DNA"/>
</dbReference>
<dbReference type="Proteomes" id="UP000800235">
    <property type="component" value="Unassembled WGS sequence"/>
</dbReference>
<dbReference type="PANTHER" id="PTHR33112">
    <property type="entry name" value="DOMAIN PROTEIN, PUTATIVE-RELATED"/>
    <property type="match status" value="1"/>
</dbReference>
<feature type="non-terminal residue" evidence="2">
    <location>
        <position position="246"/>
    </location>
</feature>